<dbReference type="Proteomes" id="UP000294887">
    <property type="component" value="Unassembled WGS sequence"/>
</dbReference>
<dbReference type="GO" id="GO:0016787">
    <property type="term" value="F:hydrolase activity"/>
    <property type="evidence" value="ECO:0007669"/>
    <property type="project" value="UniProtKB-KW"/>
</dbReference>
<gene>
    <name evidence="2" type="ORF">EV695_0174</name>
</gene>
<dbReference type="Gene3D" id="3.90.190.10">
    <property type="entry name" value="Protein tyrosine phosphatase superfamily"/>
    <property type="match status" value="1"/>
</dbReference>
<dbReference type="InterPro" id="IPR055214">
    <property type="entry name" value="PTP-NADK"/>
</dbReference>
<dbReference type="Pfam" id="PF22741">
    <property type="entry name" value="PTP-NADK"/>
    <property type="match status" value="1"/>
</dbReference>
<evidence type="ECO:0000313" key="3">
    <source>
        <dbReference type="Proteomes" id="UP000294887"/>
    </source>
</evidence>
<evidence type="ECO:0000259" key="1">
    <source>
        <dbReference type="Pfam" id="PF22741"/>
    </source>
</evidence>
<evidence type="ECO:0000313" key="2">
    <source>
        <dbReference type="EMBL" id="TCJ88331.1"/>
    </source>
</evidence>
<feature type="domain" description="DSP-PTPase phosphatase fused to NAD+ Kinase" evidence="1">
    <location>
        <begin position="18"/>
        <end position="118"/>
    </location>
</feature>
<dbReference type="CDD" id="cd14503">
    <property type="entry name" value="PTP-bact"/>
    <property type="match status" value="1"/>
</dbReference>
<dbReference type="InterPro" id="IPR029021">
    <property type="entry name" value="Prot-tyrosine_phosphatase-like"/>
</dbReference>
<dbReference type="RefSeq" id="WP_131904033.1">
    <property type="nucleotide sequence ID" value="NZ_BAAAFU010000008.1"/>
</dbReference>
<keyword evidence="2" id="KW-0378">Hydrolase</keyword>
<dbReference type="SUPFAM" id="SSF52799">
    <property type="entry name" value="(Phosphotyrosine protein) phosphatases II"/>
    <property type="match status" value="1"/>
</dbReference>
<dbReference type="AlphaFoldDB" id="A0A4R1FC42"/>
<proteinExistence type="predicted"/>
<organism evidence="2 3">
    <name type="scientific">Cocleimonas flava</name>
    <dbReference type="NCBI Taxonomy" id="634765"/>
    <lineage>
        <taxon>Bacteria</taxon>
        <taxon>Pseudomonadati</taxon>
        <taxon>Pseudomonadota</taxon>
        <taxon>Gammaproteobacteria</taxon>
        <taxon>Thiotrichales</taxon>
        <taxon>Thiotrichaceae</taxon>
        <taxon>Cocleimonas</taxon>
    </lineage>
</organism>
<keyword evidence="3" id="KW-1185">Reference proteome</keyword>
<dbReference type="OrthoDB" id="7391097at2"/>
<dbReference type="EMBL" id="SMFQ01000002">
    <property type="protein sequence ID" value="TCJ88331.1"/>
    <property type="molecule type" value="Genomic_DNA"/>
</dbReference>
<sequence length="147" mass="16910">MTTKDIFNFIQISDVISTSGQPTPFEFEVIADAGFQHVINLAMHDSDNALPEEGSYVAEAGMNYFHIPVPFDAPTIDHLQLFLKQMSILEGDKIWVHCALNHRISAFMQHYQRSVMHRTDDEIIPMVSSWEPSEVWQEFIKLDLKDD</sequence>
<accession>A0A4R1FC42</accession>
<reference evidence="2 3" key="1">
    <citation type="submission" date="2019-03" db="EMBL/GenBank/DDBJ databases">
        <title>Genomic Encyclopedia of Type Strains, Phase IV (KMG-IV): sequencing the most valuable type-strain genomes for metagenomic binning, comparative biology and taxonomic classification.</title>
        <authorList>
            <person name="Goeker M."/>
        </authorList>
    </citation>
    <scope>NUCLEOTIDE SEQUENCE [LARGE SCALE GENOMIC DNA]</scope>
    <source>
        <strain evidence="2 3">DSM 24830</strain>
    </source>
</reference>
<protein>
    <submittedName>
        <fullName evidence="2">Protein tyrosine phosphatase (PTP) superfamily phosphohydrolase (DUF442 family)</fullName>
    </submittedName>
</protein>
<comment type="caution">
    <text evidence="2">The sequence shown here is derived from an EMBL/GenBank/DDBJ whole genome shotgun (WGS) entry which is preliminary data.</text>
</comment>
<name>A0A4R1FC42_9GAMM</name>